<name>A0ABD2XYR7_9GENT</name>
<feature type="region of interest" description="Disordered" evidence="1">
    <location>
        <begin position="192"/>
        <end position="212"/>
    </location>
</feature>
<proteinExistence type="predicted"/>
<keyword evidence="3" id="KW-1185">Reference proteome</keyword>
<organism evidence="2 3">
    <name type="scientific">Cinchona calisaya</name>
    <dbReference type="NCBI Taxonomy" id="153742"/>
    <lineage>
        <taxon>Eukaryota</taxon>
        <taxon>Viridiplantae</taxon>
        <taxon>Streptophyta</taxon>
        <taxon>Embryophyta</taxon>
        <taxon>Tracheophyta</taxon>
        <taxon>Spermatophyta</taxon>
        <taxon>Magnoliopsida</taxon>
        <taxon>eudicotyledons</taxon>
        <taxon>Gunneridae</taxon>
        <taxon>Pentapetalae</taxon>
        <taxon>asterids</taxon>
        <taxon>lamiids</taxon>
        <taxon>Gentianales</taxon>
        <taxon>Rubiaceae</taxon>
        <taxon>Cinchonoideae</taxon>
        <taxon>Cinchoneae</taxon>
        <taxon>Cinchona</taxon>
    </lineage>
</organism>
<dbReference type="Proteomes" id="UP001630127">
    <property type="component" value="Unassembled WGS sequence"/>
</dbReference>
<evidence type="ECO:0000313" key="3">
    <source>
        <dbReference type="Proteomes" id="UP001630127"/>
    </source>
</evidence>
<gene>
    <name evidence="2" type="ORF">ACH5RR_041171</name>
</gene>
<evidence type="ECO:0000256" key="1">
    <source>
        <dbReference type="SAM" id="MobiDB-lite"/>
    </source>
</evidence>
<protein>
    <submittedName>
        <fullName evidence="2">Uncharacterized protein</fullName>
    </submittedName>
</protein>
<dbReference type="EMBL" id="JBJUIK010000017">
    <property type="protein sequence ID" value="KAL3498439.1"/>
    <property type="molecule type" value="Genomic_DNA"/>
</dbReference>
<accession>A0ABD2XYR7</accession>
<comment type="caution">
    <text evidence="2">The sequence shown here is derived from an EMBL/GenBank/DDBJ whole genome shotgun (WGS) entry which is preliminary data.</text>
</comment>
<dbReference type="AlphaFoldDB" id="A0ABD2XYR7"/>
<evidence type="ECO:0000313" key="2">
    <source>
        <dbReference type="EMBL" id="KAL3498439.1"/>
    </source>
</evidence>
<feature type="region of interest" description="Disordered" evidence="1">
    <location>
        <begin position="1"/>
        <end position="29"/>
    </location>
</feature>
<sequence length="264" mass="28396">MAASTGELGVSSDSTGKDKSPSMSSTFGSGRLEHTVSDVSITESTAKALLEGFVTVFEDQLKSGLLSLSRIFRELCHCYGIQLATWIRRLPKVCGSSRSMESCFSLEGGTPHLNKICWLGKVYSGALKLLKGFKALLVALLRRVVVQIEPEILQALVGEREASSFAVAASTLARSRDPDQESATGLISKRKRSSTLVAQKQPKAKLSKSLSNMSEAHVDAKLSKSLSNMSEAHVDVSKLQGTLEATSSSSSMEQYQLFPFLGSL</sequence>
<reference evidence="2 3" key="1">
    <citation type="submission" date="2024-11" db="EMBL/GenBank/DDBJ databases">
        <title>A near-complete genome assembly of Cinchona calisaya.</title>
        <authorList>
            <person name="Lian D.C."/>
            <person name="Zhao X.W."/>
            <person name="Wei L."/>
        </authorList>
    </citation>
    <scope>NUCLEOTIDE SEQUENCE [LARGE SCALE GENOMIC DNA]</scope>
    <source>
        <tissue evidence="2">Nenye</tissue>
    </source>
</reference>